<evidence type="ECO:0000313" key="8">
    <source>
        <dbReference type="EMBL" id="RHE55928.1"/>
    </source>
</evidence>
<dbReference type="PRINTS" id="PR00719">
    <property type="entry name" value="LMWPTPASE"/>
</dbReference>
<dbReference type="InterPro" id="IPR050438">
    <property type="entry name" value="LMW_PTPase"/>
</dbReference>
<dbReference type="EMBL" id="QSKL01000028">
    <property type="protein sequence ID" value="RHE55928.1"/>
    <property type="molecule type" value="Genomic_DNA"/>
</dbReference>
<gene>
    <name evidence="8" type="ORF">DW729_18370</name>
</gene>
<feature type="active site" description="Nucleophile" evidence="6">
    <location>
        <position position="7"/>
    </location>
</feature>
<evidence type="ECO:0000256" key="4">
    <source>
        <dbReference type="ARBA" id="ARBA00022912"/>
    </source>
</evidence>
<dbReference type="InterPro" id="IPR017867">
    <property type="entry name" value="Tyr_phospatase_low_mol_wt"/>
</dbReference>
<dbReference type="SUPFAM" id="SSF52788">
    <property type="entry name" value="Phosphotyrosine protein phosphatases I"/>
    <property type="match status" value="1"/>
</dbReference>
<reference evidence="8 9" key="1">
    <citation type="submission" date="2018-08" db="EMBL/GenBank/DDBJ databases">
        <title>A genome reference for cultivated species of the human gut microbiota.</title>
        <authorList>
            <person name="Zou Y."/>
            <person name="Xue W."/>
            <person name="Luo G."/>
        </authorList>
    </citation>
    <scope>NUCLEOTIDE SEQUENCE [LARGE SCALE GENOMIC DNA]</scope>
    <source>
        <strain evidence="8 9">AM27-46</strain>
    </source>
</reference>
<dbReference type="Proteomes" id="UP000284640">
    <property type="component" value="Unassembled WGS sequence"/>
</dbReference>
<protein>
    <recommendedName>
        <fullName evidence="2">protein-tyrosine-phosphatase</fullName>
        <ecNumber evidence="2">3.1.3.48</ecNumber>
    </recommendedName>
</protein>
<dbReference type="PANTHER" id="PTHR11717:SF31">
    <property type="entry name" value="LOW MOLECULAR WEIGHT PROTEIN-TYROSINE-PHOSPHATASE ETP-RELATED"/>
    <property type="match status" value="1"/>
</dbReference>
<dbReference type="RefSeq" id="WP_118931239.1">
    <property type="nucleotide sequence ID" value="NZ_JAHONI010000004.1"/>
</dbReference>
<dbReference type="InterPro" id="IPR023485">
    <property type="entry name" value="Ptyr_pPase"/>
</dbReference>
<keyword evidence="4" id="KW-0904">Protein phosphatase</keyword>
<evidence type="ECO:0000256" key="1">
    <source>
        <dbReference type="ARBA" id="ARBA00011063"/>
    </source>
</evidence>
<sequence>MKIVFVCTGNASRSAVAEVILRKMIQEKNLEDIEVSSCGTDVPYGQEREGIMCQIAAEHGYSMGGKAVMITAELVNAADRIIVMTRQHKTEVIRLLDPSHWNCIALFNDICFGESSDLPDPHYQSAQVYYTCFNTIEKGCREIVRKLK</sequence>
<evidence type="ECO:0000256" key="3">
    <source>
        <dbReference type="ARBA" id="ARBA00022801"/>
    </source>
</evidence>
<feature type="active site" description="Proton donor" evidence="6">
    <location>
        <position position="120"/>
    </location>
</feature>
<keyword evidence="3" id="KW-0378">Hydrolase</keyword>
<dbReference type="Pfam" id="PF01451">
    <property type="entry name" value="LMWPc"/>
    <property type="match status" value="1"/>
</dbReference>
<organism evidence="8 9">
    <name type="scientific">Bacteroides uniformis</name>
    <dbReference type="NCBI Taxonomy" id="820"/>
    <lineage>
        <taxon>Bacteria</taxon>
        <taxon>Pseudomonadati</taxon>
        <taxon>Bacteroidota</taxon>
        <taxon>Bacteroidia</taxon>
        <taxon>Bacteroidales</taxon>
        <taxon>Bacteroidaceae</taxon>
        <taxon>Bacteroides</taxon>
    </lineage>
</organism>
<evidence type="ECO:0000256" key="2">
    <source>
        <dbReference type="ARBA" id="ARBA00013064"/>
    </source>
</evidence>
<name>A0A414JK71_BACUN</name>
<dbReference type="Gene3D" id="3.40.50.2300">
    <property type="match status" value="1"/>
</dbReference>
<dbReference type="InterPro" id="IPR036196">
    <property type="entry name" value="Ptyr_pPase_sf"/>
</dbReference>
<dbReference type="GO" id="GO:0004725">
    <property type="term" value="F:protein tyrosine phosphatase activity"/>
    <property type="evidence" value="ECO:0007669"/>
    <property type="project" value="UniProtKB-EC"/>
</dbReference>
<dbReference type="AlphaFoldDB" id="A0A414JK71"/>
<proteinExistence type="inferred from homology"/>
<dbReference type="PANTHER" id="PTHR11717">
    <property type="entry name" value="LOW MOLECULAR WEIGHT PROTEIN TYROSINE PHOSPHATASE"/>
    <property type="match status" value="1"/>
</dbReference>
<accession>A0A414JK71</accession>
<evidence type="ECO:0000313" key="9">
    <source>
        <dbReference type="Proteomes" id="UP000284640"/>
    </source>
</evidence>
<comment type="catalytic activity">
    <reaction evidence="5">
        <text>O-phospho-L-tyrosyl-[protein] + H2O = L-tyrosyl-[protein] + phosphate</text>
        <dbReference type="Rhea" id="RHEA:10684"/>
        <dbReference type="Rhea" id="RHEA-COMP:10136"/>
        <dbReference type="Rhea" id="RHEA-COMP:20101"/>
        <dbReference type="ChEBI" id="CHEBI:15377"/>
        <dbReference type="ChEBI" id="CHEBI:43474"/>
        <dbReference type="ChEBI" id="CHEBI:46858"/>
        <dbReference type="ChEBI" id="CHEBI:61978"/>
        <dbReference type="EC" id="3.1.3.48"/>
    </reaction>
</comment>
<comment type="caution">
    <text evidence="8">The sequence shown here is derived from an EMBL/GenBank/DDBJ whole genome shotgun (WGS) entry which is preliminary data.</text>
</comment>
<feature type="domain" description="Phosphotyrosine protein phosphatase I" evidence="7">
    <location>
        <begin position="1"/>
        <end position="146"/>
    </location>
</feature>
<evidence type="ECO:0000256" key="5">
    <source>
        <dbReference type="ARBA" id="ARBA00051722"/>
    </source>
</evidence>
<dbReference type="EC" id="3.1.3.48" evidence="2"/>
<evidence type="ECO:0000259" key="7">
    <source>
        <dbReference type="SMART" id="SM00226"/>
    </source>
</evidence>
<dbReference type="SMART" id="SM00226">
    <property type="entry name" value="LMWPc"/>
    <property type="match status" value="1"/>
</dbReference>
<evidence type="ECO:0000256" key="6">
    <source>
        <dbReference type="PIRSR" id="PIRSR617867-1"/>
    </source>
</evidence>
<feature type="active site" description="Nucleophile" evidence="6">
    <location>
        <position position="13"/>
    </location>
</feature>
<comment type="similarity">
    <text evidence="1">Belongs to the low molecular weight phosphotyrosine protein phosphatase family.</text>
</comment>